<dbReference type="Proteomes" id="UP001236404">
    <property type="component" value="Unassembled WGS sequence"/>
</dbReference>
<dbReference type="Gene3D" id="3.40.1190.10">
    <property type="entry name" value="Mur-like, catalytic domain"/>
    <property type="match status" value="1"/>
</dbReference>
<dbReference type="InterPro" id="IPR013221">
    <property type="entry name" value="Mur_ligase_cen"/>
</dbReference>
<organism evidence="11 12">
    <name type="scientific">Curtobacterium caseinilyticum</name>
    <dbReference type="NCBI Taxonomy" id="3055137"/>
    <lineage>
        <taxon>Bacteria</taxon>
        <taxon>Bacillati</taxon>
        <taxon>Actinomycetota</taxon>
        <taxon>Actinomycetes</taxon>
        <taxon>Micrococcales</taxon>
        <taxon>Microbacteriaceae</taxon>
        <taxon>Curtobacterium</taxon>
    </lineage>
</organism>
<evidence type="ECO:0000256" key="6">
    <source>
        <dbReference type="ARBA" id="ARBA00023316"/>
    </source>
</evidence>
<evidence type="ECO:0000256" key="2">
    <source>
        <dbReference type="ARBA" id="ARBA00022618"/>
    </source>
</evidence>
<feature type="domain" description="Mur ligase N-terminal catalytic" evidence="8">
    <location>
        <begin position="32"/>
        <end position="107"/>
    </location>
</feature>
<comment type="pathway">
    <text evidence="7">Cell wall biogenesis; peptidoglycan biosynthesis.</text>
</comment>
<dbReference type="InterPro" id="IPR004101">
    <property type="entry name" value="Mur_ligase_C"/>
</dbReference>
<gene>
    <name evidence="11" type="primary">murE</name>
    <name evidence="11" type="ORF">QUG93_02640</name>
</gene>
<accession>A0ABT7TLW7</accession>
<dbReference type="Pfam" id="PF08245">
    <property type="entry name" value="Mur_ligase_M"/>
    <property type="match status" value="1"/>
</dbReference>
<dbReference type="InterPro" id="IPR036565">
    <property type="entry name" value="Mur-like_cat_sf"/>
</dbReference>
<dbReference type="SUPFAM" id="SSF63418">
    <property type="entry name" value="MurE/MurF N-terminal domain"/>
    <property type="match status" value="1"/>
</dbReference>
<evidence type="ECO:0000256" key="7">
    <source>
        <dbReference type="RuleBase" id="RU004135"/>
    </source>
</evidence>
<evidence type="ECO:0000259" key="8">
    <source>
        <dbReference type="Pfam" id="PF01225"/>
    </source>
</evidence>
<keyword evidence="6 7" id="KW-0961">Cell wall biogenesis/degradation</keyword>
<dbReference type="InterPro" id="IPR005761">
    <property type="entry name" value="UDP-N-AcMur-Glu-dNH2Pim_ligase"/>
</dbReference>
<dbReference type="Pfam" id="PF01225">
    <property type="entry name" value="Mur_ligase"/>
    <property type="match status" value="1"/>
</dbReference>
<evidence type="ECO:0000256" key="3">
    <source>
        <dbReference type="ARBA" id="ARBA00022960"/>
    </source>
</evidence>
<keyword evidence="2 7" id="KW-0132">Cell division</keyword>
<dbReference type="RefSeq" id="WP_434533073.1">
    <property type="nucleotide sequence ID" value="NZ_JAUCMN010000002.1"/>
</dbReference>
<dbReference type="Gene3D" id="3.40.1390.10">
    <property type="entry name" value="MurE/MurF, N-terminal domain"/>
    <property type="match status" value="1"/>
</dbReference>
<evidence type="ECO:0000259" key="10">
    <source>
        <dbReference type="Pfam" id="PF08245"/>
    </source>
</evidence>
<dbReference type="PANTHER" id="PTHR23135:SF4">
    <property type="entry name" value="UDP-N-ACETYLMURAMOYL-L-ALANYL-D-GLUTAMATE--2,6-DIAMINOPIMELATE LIGASE MURE HOMOLOG, CHLOROPLASTIC"/>
    <property type="match status" value="1"/>
</dbReference>
<feature type="domain" description="Mur ligase C-terminal" evidence="9">
    <location>
        <begin position="347"/>
        <end position="473"/>
    </location>
</feature>
<keyword evidence="3 7" id="KW-0133">Cell shape</keyword>
<dbReference type="PANTHER" id="PTHR23135">
    <property type="entry name" value="MUR LIGASE FAMILY MEMBER"/>
    <property type="match status" value="1"/>
</dbReference>
<reference evidence="11 12" key="1">
    <citation type="submission" date="2023-06" db="EMBL/GenBank/DDBJ databases">
        <authorList>
            <person name="Feng G."/>
            <person name="Li J."/>
            <person name="Zhu H."/>
        </authorList>
    </citation>
    <scope>NUCLEOTIDE SEQUENCE [LARGE SCALE GENOMIC DNA]</scope>
    <source>
        <strain evidence="11 12">RHCKG28</strain>
    </source>
</reference>
<dbReference type="SUPFAM" id="SSF53244">
    <property type="entry name" value="MurD-like peptide ligases, peptide-binding domain"/>
    <property type="match status" value="1"/>
</dbReference>
<protein>
    <submittedName>
        <fullName evidence="11">UDP-N-acetylmuramyl-tripeptide synthetase</fullName>
    </submittedName>
</protein>
<keyword evidence="4 7" id="KW-0573">Peptidoglycan synthesis</keyword>
<name>A0ABT7TLW7_9MICO</name>
<evidence type="ECO:0000256" key="4">
    <source>
        <dbReference type="ARBA" id="ARBA00022984"/>
    </source>
</evidence>
<comment type="subcellular location">
    <subcellularLocation>
        <location evidence="7">Cytoplasm</location>
    </subcellularLocation>
</comment>
<proteinExistence type="inferred from homology"/>
<dbReference type="Pfam" id="PF02875">
    <property type="entry name" value="Mur_ligase_C"/>
    <property type="match status" value="1"/>
</dbReference>
<dbReference type="InterPro" id="IPR000713">
    <property type="entry name" value="Mur_ligase_N"/>
</dbReference>
<evidence type="ECO:0000313" key="12">
    <source>
        <dbReference type="Proteomes" id="UP001236404"/>
    </source>
</evidence>
<comment type="caution">
    <text evidence="11">The sequence shown here is derived from an EMBL/GenBank/DDBJ whole genome shotgun (WGS) entry which is preliminary data.</text>
</comment>
<evidence type="ECO:0000259" key="9">
    <source>
        <dbReference type="Pfam" id="PF02875"/>
    </source>
</evidence>
<dbReference type="NCBIfam" id="TIGR01085">
    <property type="entry name" value="murE"/>
    <property type="match status" value="1"/>
</dbReference>
<dbReference type="InterPro" id="IPR036615">
    <property type="entry name" value="Mur_ligase_C_dom_sf"/>
</dbReference>
<sequence>MTHVFEPRRPFPVPLHVVATAAGTAHDGDEQVTGVAVSAADVRPGGLFAALPGRRAHGADHVSVAVAAGAVAVLTDAEGAAPAGGTGLPVLVVPDPRAVLGAVAATVYGTAVLPFPVFGVTGTNGKTTTVHVLDALLRRLGRRTAHSSTVDRRIGDTAAASALTTPEAPELHAFLAAAAEAGVGGVALEVSAQALTRHRTDGVVVDVAAFTNLSHDHLDDYADMDAYLAAKAELFTPERSRAAVVSLDSPAGRRIVAGAGVPVTTVSTRADAAADWTVRVTDLRAEGTSATLTAPDGSVLRFSVPLLGVHAAADTGLALVVLAVSGVPFDELLAATARPLDVDVPGRMADASAPTGPRVWVDFAHTPDAFAKSLAAVRAVVPGTVAIVLGADGDRDPSKRHAMGVVAATAADVVVVADHHPRTEAPDPIRAAILAGARSVSTGAVVVEEPDPARAIRLAIGAVGDDGAVYWAGPGLTDYRDVAGAHVPYSSFRDAQRALVEAGHPQESCELAAR</sequence>
<dbReference type="InterPro" id="IPR035911">
    <property type="entry name" value="MurE/MurF_N"/>
</dbReference>
<feature type="domain" description="Mur ligase central" evidence="10">
    <location>
        <begin position="120"/>
        <end position="320"/>
    </location>
</feature>
<evidence type="ECO:0000256" key="1">
    <source>
        <dbReference type="ARBA" id="ARBA00005898"/>
    </source>
</evidence>
<dbReference type="EMBL" id="JAUCMN010000002">
    <property type="protein sequence ID" value="MDM7890574.1"/>
    <property type="molecule type" value="Genomic_DNA"/>
</dbReference>
<dbReference type="SUPFAM" id="SSF53623">
    <property type="entry name" value="MurD-like peptide ligases, catalytic domain"/>
    <property type="match status" value="1"/>
</dbReference>
<evidence type="ECO:0000256" key="5">
    <source>
        <dbReference type="ARBA" id="ARBA00023306"/>
    </source>
</evidence>
<keyword evidence="5 7" id="KW-0131">Cell cycle</keyword>
<comment type="similarity">
    <text evidence="1">Belongs to the MurCDEF family. MurE subfamily.</text>
</comment>
<evidence type="ECO:0000313" key="11">
    <source>
        <dbReference type="EMBL" id="MDM7890574.1"/>
    </source>
</evidence>
<keyword evidence="12" id="KW-1185">Reference proteome</keyword>
<dbReference type="Gene3D" id="3.90.190.20">
    <property type="entry name" value="Mur ligase, C-terminal domain"/>
    <property type="match status" value="1"/>
</dbReference>